<evidence type="ECO:0000256" key="4">
    <source>
        <dbReference type="ARBA" id="ARBA00022723"/>
    </source>
</evidence>
<dbReference type="GO" id="GO:0016020">
    <property type="term" value="C:membrane"/>
    <property type="evidence" value="ECO:0007669"/>
    <property type="project" value="UniProtKB-SubCell"/>
</dbReference>
<evidence type="ECO:0000259" key="11">
    <source>
        <dbReference type="PROSITE" id="PS51292"/>
    </source>
</evidence>
<dbReference type="PANTHER" id="PTHR46065:SF3">
    <property type="entry name" value="FI20425P1"/>
    <property type="match status" value="1"/>
</dbReference>
<dbReference type="SUPFAM" id="SSF57850">
    <property type="entry name" value="RING/U-box"/>
    <property type="match status" value="1"/>
</dbReference>
<evidence type="ECO:0000256" key="5">
    <source>
        <dbReference type="ARBA" id="ARBA00022771"/>
    </source>
</evidence>
<dbReference type="PANTHER" id="PTHR46065">
    <property type="entry name" value="E3 UBIQUITIN-PROTEIN LIGASE MARCH 2/3 FAMILY MEMBER"/>
    <property type="match status" value="1"/>
</dbReference>
<reference evidence="12" key="1">
    <citation type="submission" date="2021-06" db="EMBL/GenBank/DDBJ databases">
        <authorList>
            <person name="Rolland C."/>
        </authorList>
    </citation>
    <scope>NUCLEOTIDE SEQUENCE</scope>
    <source>
        <strain evidence="12">347.936635</strain>
    </source>
</reference>
<evidence type="ECO:0000256" key="9">
    <source>
        <dbReference type="ARBA" id="ARBA00023136"/>
    </source>
</evidence>
<dbReference type="SMART" id="SM00744">
    <property type="entry name" value="RINGv"/>
    <property type="match status" value="1"/>
</dbReference>
<evidence type="ECO:0000256" key="3">
    <source>
        <dbReference type="ARBA" id="ARBA00022692"/>
    </source>
</evidence>
<feature type="transmembrane region" description="Helical" evidence="10">
    <location>
        <begin position="91"/>
        <end position="113"/>
    </location>
</feature>
<gene>
    <name evidence="12" type="ORF">KOM_12_455</name>
</gene>
<dbReference type="Gene3D" id="3.30.40.10">
    <property type="entry name" value="Zinc/RING finger domain, C3HC4 (zinc finger)"/>
    <property type="match status" value="1"/>
</dbReference>
<keyword evidence="8 10" id="KW-1133">Transmembrane helix</keyword>
<dbReference type="PROSITE" id="PS51292">
    <property type="entry name" value="ZF_RING_CH"/>
    <property type="match status" value="1"/>
</dbReference>
<evidence type="ECO:0000256" key="7">
    <source>
        <dbReference type="ARBA" id="ARBA00022833"/>
    </source>
</evidence>
<evidence type="ECO:0000256" key="10">
    <source>
        <dbReference type="SAM" id="Phobius"/>
    </source>
</evidence>
<keyword evidence="4" id="KW-0479">Metal-binding</keyword>
<protein>
    <submittedName>
        <fullName evidence="12">Ubiquitin-conjugating enzyme E2</fullName>
    </submittedName>
</protein>
<accession>A0A8F8KU82</accession>
<keyword evidence="3 10" id="KW-0812">Transmembrane</keyword>
<feature type="domain" description="RING-CH-type" evidence="11">
    <location>
        <begin position="1"/>
        <end position="68"/>
    </location>
</feature>
<dbReference type="InterPro" id="IPR013083">
    <property type="entry name" value="Znf_RING/FYVE/PHD"/>
</dbReference>
<keyword evidence="2" id="KW-0808">Transferase</keyword>
<dbReference type="InterPro" id="IPR011016">
    <property type="entry name" value="Znf_RING-CH"/>
</dbReference>
<dbReference type="EMBL" id="MZ420154">
    <property type="protein sequence ID" value="QYA18723.1"/>
    <property type="molecule type" value="Genomic_DNA"/>
</dbReference>
<dbReference type="GO" id="GO:0016740">
    <property type="term" value="F:transferase activity"/>
    <property type="evidence" value="ECO:0007669"/>
    <property type="project" value="UniProtKB-KW"/>
</dbReference>
<evidence type="ECO:0000256" key="8">
    <source>
        <dbReference type="ARBA" id="ARBA00022989"/>
    </source>
</evidence>
<feature type="transmembrane region" description="Helical" evidence="10">
    <location>
        <begin position="166"/>
        <end position="185"/>
    </location>
</feature>
<proteinExistence type="predicted"/>
<name>A0A8F8KU82_9VIRU</name>
<feature type="transmembrane region" description="Helical" evidence="10">
    <location>
        <begin position="140"/>
        <end position="159"/>
    </location>
</feature>
<evidence type="ECO:0000256" key="2">
    <source>
        <dbReference type="ARBA" id="ARBA00022679"/>
    </source>
</evidence>
<evidence type="ECO:0000256" key="1">
    <source>
        <dbReference type="ARBA" id="ARBA00004141"/>
    </source>
</evidence>
<keyword evidence="7" id="KW-0862">Zinc</keyword>
<comment type="subcellular location">
    <subcellularLocation>
        <location evidence="1">Membrane</location>
        <topology evidence="1">Multi-pass membrane protein</topology>
    </subcellularLocation>
</comment>
<keyword evidence="9 10" id="KW-0472">Membrane</keyword>
<dbReference type="Pfam" id="PF12906">
    <property type="entry name" value="RINGv"/>
    <property type="match status" value="1"/>
</dbReference>
<evidence type="ECO:0000313" key="12">
    <source>
        <dbReference type="EMBL" id="QYA18723.1"/>
    </source>
</evidence>
<dbReference type="GO" id="GO:0008270">
    <property type="term" value="F:zinc ion binding"/>
    <property type="evidence" value="ECO:0007669"/>
    <property type="project" value="UniProtKB-KW"/>
</dbReference>
<sequence>MDESKRCWICLMDEPKRMMTSPCECRGTIGCVHKQCLRKWIEHRYVNEDRDKPIAPICSTCKKAYHTENLVYRRNPLNRIIRTNMVTVKNALSVSLIAHTIFIVFLVCLALFLGSGPHSRQSWTTITNHLLMIYNRHLDVTTWMAYTWLAIHTVLFGLHQSGGLHLTIYKALLSSCLTMIIVELLN</sequence>
<organism evidence="12">
    <name type="scientific">Clandestinovirus</name>
    <dbReference type="NCBI Taxonomy" id="2831644"/>
    <lineage>
        <taxon>Viruses</taxon>
    </lineage>
</organism>
<keyword evidence="6" id="KW-0833">Ubl conjugation pathway</keyword>
<keyword evidence="5" id="KW-0863">Zinc-finger</keyword>
<evidence type="ECO:0000256" key="6">
    <source>
        <dbReference type="ARBA" id="ARBA00022786"/>
    </source>
</evidence>